<dbReference type="Pfam" id="PF00825">
    <property type="entry name" value="Ribonuclease_P"/>
    <property type="match status" value="1"/>
</dbReference>
<feature type="compositionally biased region" description="Polar residues" evidence="9">
    <location>
        <begin position="10"/>
        <end position="20"/>
    </location>
</feature>
<comment type="similarity">
    <text evidence="7">Belongs to the RnpA family.</text>
</comment>
<dbReference type="PANTHER" id="PTHR33992:SF1">
    <property type="entry name" value="RIBONUCLEASE P PROTEIN COMPONENT"/>
    <property type="match status" value="1"/>
</dbReference>
<keyword evidence="5 7" id="KW-0378">Hydrolase</keyword>
<comment type="caution">
    <text evidence="10">The sequence shown here is derived from an EMBL/GenBank/DDBJ whole genome shotgun (WGS) entry which is preliminary data.</text>
</comment>
<evidence type="ECO:0000256" key="7">
    <source>
        <dbReference type="HAMAP-Rule" id="MF_00227"/>
    </source>
</evidence>
<organism evidence="10 11">
    <name type="scientific">Rothia koreensis</name>
    <dbReference type="NCBI Taxonomy" id="592378"/>
    <lineage>
        <taxon>Bacteria</taxon>
        <taxon>Bacillati</taxon>
        <taxon>Actinomycetota</taxon>
        <taxon>Actinomycetes</taxon>
        <taxon>Micrococcales</taxon>
        <taxon>Micrococcaceae</taxon>
        <taxon>Rothia</taxon>
    </lineage>
</organism>
<dbReference type="RefSeq" id="WP_129315979.1">
    <property type="nucleotide sequence ID" value="NZ_JBFCQO010000004.1"/>
</dbReference>
<dbReference type="GO" id="GO:0001682">
    <property type="term" value="P:tRNA 5'-leader removal"/>
    <property type="evidence" value="ECO:0007669"/>
    <property type="project" value="UniProtKB-UniRule"/>
</dbReference>
<reference evidence="10 11" key="1">
    <citation type="submission" date="2019-12" db="EMBL/GenBank/DDBJ databases">
        <authorList>
            <person name="Li J."/>
            <person name="Shi Y."/>
            <person name="Xu G."/>
            <person name="Xiao D."/>
            <person name="Ran X."/>
        </authorList>
    </citation>
    <scope>NUCLEOTIDE SEQUENCE [LARGE SCALE GENOMIC DNA]</scope>
    <source>
        <strain evidence="10 11">JCM 15915</strain>
    </source>
</reference>
<dbReference type="GO" id="GO:0042781">
    <property type="term" value="F:3'-tRNA processing endoribonuclease activity"/>
    <property type="evidence" value="ECO:0007669"/>
    <property type="project" value="TreeGrafter"/>
</dbReference>
<proteinExistence type="inferred from homology"/>
<comment type="catalytic activity">
    <reaction evidence="7">
        <text>Endonucleolytic cleavage of RNA, removing 5'-extranucleotides from tRNA precursor.</text>
        <dbReference type="EC" id="3.1.26.5"/>
    </reaction>
</comment>
<feature type="region of interest" description="Disordered" evidence="9">
    <location>
        <begin position="109"/>
        <end position="133"/>
    </location>
</feature>
<dbReference type="InterPro" id="IPR020568">
    <property type="entry name" value="Ribosomal_Su5_D2-typ_SF"/>
</dbReference>
<evidence type="ECO:0000313" key="11">
    <source>
        <dbReference type="Proteomes" id="UP000462152"/>
    </source>
</evidence>
<evidence type="ECO:0000256" key="8">
    <source>
        <dbReference type="NCBIfam" id="TIGR00188"/>
    </source>
</evidence>
<keyword evidence="11" id="KW-1185">Reference proteome</keyword>
<keyword evidence="2 7" id="KW-0819">tRNA processing</keyword>
<keyword evidence="4 7" id="KW-0255">Endonuclease</keyword>
<evidence type="ECO:0000256" key="3">
    <source>
        <dbReference type="ARBA" id="ARBA00022722"/>
    </source>
</evidence>
<dbReference type="EMBL" id="WOGT01000007">
    <property type="protein sequence ID" value="MUN55670.1"/>
    <property type="molecule type" value="Genomic_DNA"/>
</dbReference>
<dbReference type="InterPro" id="IPR000100">
    <property type="entry name" value="RNase_P"/>
</dbReference>
<evidence type="ECO:0000256" key="9">
    <source>
        <dbReference type="SAM" id="MobiDB-lite"/>
    </source>
</evidence>
<evidence type="ECO:0000256" key="2">
    <source>
        <dbReference type="ARBA" id="ARBA00022694"/>
    </source>
</evidence>
<feature type="compositionally biased region" description="Basic and acidic residues" evidence="9">
    <location>
        <begin position="112"/>
        <end position="133"/>
    </location>
</feature>
<dbReference type="EC" id="3.1.26.5" evidence="7 8"/>
<name>A0A7K1LKM0_9MICC</name>
<dbReference type="Gene3D" id="3.30.230.10">
    <property type="match status" value="1"/>
</dbReference>
<protein>
    <recommendedName>
        <fullName evidence="7 8">Ribonuclease P protein component</fullName>
        <shortName evidence="7">RNase P protein</shortName>
        <shortName evidence="7">RNaseP protein</shortName>
        <ecNumber evidence="7 8">3.1.26.5</ecNumber>
    </recommendedName>
    <alternativeName>
        <fullName evidence="7">Protein C5</fullName>
    </alternativeName>
</protein>
<dbReference type="PROSITE" id="PS00648">
    <property type="entry name" value="RIBONUCLEASE_P"/>
    <property type="match status" value="1"/>
</dbReference>
<comment type="function">
    <text evidence="1 7">RNaseP catalyzes the removal of the 5'-leader sequence from pre-tRNA to produce the mature 5'-terminus. It can also cleave other RNA substrates such as 4.5S RNA. The protein component plays an auxiliary but essential role in vivo by binding to the 5'-leader sequence and broadening the substrate specificity of the ribozyme.</text>
</comment>
<evidence type="ECO:0000256" key="4">
    <source>
        <dbReference type="ARBA" id="ARBA00022759"/>
    </source>
</evidence>
<dbReference type="OrthoDB" id="196964at2"/>
<dbReference type="AlphaFoldDB" id="A0A7K1LKM0"/>
<dbReference type="InterPro" id="IPR014721">
    <property type="entry name" value="Ribsml_uS5_D2-typ_fold_subgr"/>
</dbReference>
<comment type="subunit">
    <text evidence="7">Consists of a catalytic RNA component (M1 or rnpB) and a protein subunit.</text>
</comment>
<dbReference type="GO" id="GO:0030677">
    <property type="term" value="C:ribonuclease P complex"/>
    <property type="evidence" value="ECO:0007669"/>
    <property type="project" value="TreeGrafter"/>
</dbReference>
<evidence type="ECO:0000256" key="1">
    <source>
        <dbReference type="ARBA" id="ARBA00002663"/>
    </source>
</evidence>
<dbReference type="Proteomes" id="UP000462152">
    <property type="component" value="Unassembled WGS sequence"/>
</dbReference>
<evidence type="ECO:0000256" key="5">
    <source>
        <dbReference type="ARBA" id="ARBA00022801"/>
    </source>
</evidence>
<accession>A0A7K1LKM0</accession>
<gene>
    <name evidence="7 10" type="primary">rnpA</name>
    <name evidence="10" type="ORF">GMA10_10680</name>
</gene>
<evidence type="ECO:0000313" key="10">
    <source>
        <dbReference type="EMBL" id="MUN55670.1"/>
    </source>
</evidence>
<dbReference type="PANTHER" id="PTHR33992">
    <property type="entry name" value="RIBONUCLEASE P PROTEIN COMPONENT"/>
    <property type="match status" value="1"/>
</dbReference>
<dbReference type="HAMAP" id="MF_00227">
    <property type="entry name" value="RNase_P"/>
    <property type="match status" value="1"/>
</dbReference>
<keyword evidence="6 7" id="KW-0694">RNA-binding</keyword>
<evidence type="ECO:0000256" key="6">
    <source>
        <dbReference type="ARBA" id="ARBA00022884"/>
    </source>
</evidence>
<dbReference type="InterPro" id="IPR020539">
    <property type="entry name" value="RNase_P_CS"/>
</dbReference>
<feature type="region of interest" description="Disordered" evidence="9">
    <location>
        <begin position="1"/>
        <end position="20"/>
    </location>
</feature>
<dbReference type="GO" id="GO:0000049">
    <property type="term" value="F:tRNA binding"/>
    <property type="evidence" value="ECO:0007669"/>
    <property type="project" value="UniProtKB-UniRule"/>
</dbReference>
<dbReference type="NCBIfam" id="TIGR00188">
    <property type="entry name" value="rnpA"/>
    <property type="match status" value="1"/>
</dbReference>
<sequence length="133" mass="14741">MLAQQHRMRTSTQFSMTTRSGVRSGRRNLVLYASRSEGSSPSIAGFVVSKAVGNAVVRNRVKRRLRELAAESVRENPNGLAFVVRALPASADATWDDLARDYRSARRSLRKKLGEPDVEEGRDPSIVGARDEQ</sequence>
<dbReference type="SUPFAM" id="SSF54211">
    <property type="entry name" value="Ribosomal protein S5 domain 2-like"/>
    <property type="match status" value="1"/>
</dbReference>
<dbReference type="GO" id="GO:0004526">
    <property type="term" value="F:ribonuclease P activity"/>
    <property type="evidence" value="ECO:0007669"/>
    <property type="project" value="UniProtKB-UniRule"/>
</dbReference>
<keyword evidence="3 7" id="KW-0540">Nuclease</keyword>